<dbReference type="CDD" id="cd06225">
    <property type="entry name" value="HAMP"/>
    <property type="match status" value="1"/>
</dbReference>
<dbReference type="PANTHER" id="PTHR32089">
    <property type="entry name" value="METHYL-ACCEPTING CHEMOTAXIS PROTEIN MCPB"/>
    <property type="match status" value="1"/>
</dbReference>
<dbReference type="Proteomes" id="UP000675379">
    <property type="component" value="Unassembled WGS sequence"/>
</dbReference>
<dbReference type="Pfam" id="PF14827">
    <property type="entry name" value="dCache_3"/>
    <property type="match status" value="1"/>
</dbReference>
<evidence type="ECO:0000256" key="1">
    <source>
        <dbReference type="ARBA" id="ARBA00023224"/>
    </source>
</evidence>
<keyword evidence="4" id="KW-0812">Transmembrane</keyword>
<dbReference type="GO" id="GO:0007165">
    <property type="term" value="P:signal transduction"/>
    <property type="evidence" value="ECO:0007669"/>
    <property type="project" value="UniProtKB-KW"/>
</dbReference>
<dbReference type="EMBL" id="JAGSCS010000009">
    <property type="protein sequence ID" value="MBR0576271.1"/>
    <property type="molecule type" value="Genomic_DNA"/>
</dbReference>
<dbReference type="SUPFAM" id="SSF58104">
    <property type="entry name" value="Methyl-accepting chemotaxis protein (MCP) signaling domain"/>
    <property type="match status" value="1"/>
</dbReference>
<comment type="caution">
    <text evidence="7">The sequence shown here is derived from an EMBL/GenBank/DDBJ whole genome shotgun (WGS) entry which is preliminary data.</text>
</comment>
<dbReference type="InterPro" id="IPR004089">
    <property type="entry name" value="MCPsignal_dom"/>
</dbReference>
<keyword evidence="4" id="KW-1133">Transmembrane helix</keyword>
<reference evidence="7" key="1">
    <citation type="submission" date="2021-04" db="EMBL/GenBank/DDBJ databases">
        <title>Proteiniclasticum sedimins sp. nov., an obligate anaerobic bacterium isolated from anaerobic sludge.</title>
        <authorList>
            <person name="Liu J."/>
        </authorList>
    </citation>
    <scope>NUCLEOTIDE SEQUENCE</scope>
    <source>
        <strain evidence="7">BAD-10</strain>
    </source>
</reference>
<dbReference type="Pfam" id="PF00015">
    <property type="entry name" value="MCPsignal"/>
    <property type="match status" value="1"/>
</dbReference>
<comment type="similarity">
    <text evidence="2">Belongs to the methyl-accepting chemotaxis (MCP) protein family.</text>
</comment>
<dbReference type="SMART" id="SM00304">
    <property type="entry name" value="HAMP"/>
    <property type="match status" value="2"/>
</dbReference>
<dbReference type="PROSITE" id="PS50111">
    <property type="entry name" value="CHEMOTAXIS_TRANSDUC_2"/>
    <property type="match status" value="1"/>
</dbReference>
<dbReference type="InterPro" id="IPR003660">
    <property type="entry name" value="HAMP_dom"/>
</dbReference>
<evidence type="ECO:0000256" key="4">
    <source>
        <dbReference type="SAM" id="Phobius"/>
    </source>
</evidence>
<dbReference type="PROSITE" id="PS50885">
    <property type="entry name" value="HAMP"/>
    <property type="match status" value="1"/>
</dbReference>
<evidence type="ECO:0000259" key="6">
    <source>
        <dbReference type="PROSITE" id="PS50885"/>
    </source>
</evidence>
<protein>
    <submittedName>
        <fullName evidence="7">HAMP domain-containing protein</fullName>
    </submittedName>
</protein>
<feature type="domain" description="HAMP" evidence="6">
    <location>
        <begin position="306"/>
        <end position="358"/>
    </location>
</feature>
<dbReference type="InterPro" id="IPR029150">
    <property type="entry name" value="dCache_3"/>
</dbReference>
<evidence type="ECO:0000256" key="3">
    <source>
        <dbReference type="PROSITE-ProRule" id="PRU00284"/>
    </source>
</evidence>
<dbReference type="PANTHER" id="PTHR32089:SF112">
    <property type="entry name" value="LYSOZYME-LIKE PROTEIN-RELATED"/>
    <property type="match status" value="1"/>
</dbReference>
<dbReference type="AlphaFoldDB" id="A0A941CP25"/>
<dbReference type="GO" id="GO:0016020">
    <property type="term" value="C:membrane"/>
    <property type="evidence" value="ECO:0007669"/>
    <property type="project" value="InterPro"/>
</dbReference>
<keyword evidence="8" id="KW-1185">Reference proteome</keyword>
<dbReference type="SUPFAM" id="SSF103190">
    <property type="entry name" value="Sensory domain-like"/>
    <property type="match status" value="1"/>
</dbReference>
<gene>
    <name evidence="7" type="ORF">KCG48_07925</name>
</gene>
<keyword evidence="1 3" id="KW-0807">Transducer</keyword>
<evidence type="ECO:0000313" key="8">
    <source>
        <dbReference type="Proteomes" id="UP000675379"/>
    </source>
</evidence>
<organism evidence="7 8">
    <name type="scientific">Proteiniclasticum sediminis</name>
    <dbReference type="NCBI Taxonomy" id="2804028"/>
    <lineage>
        <taxon>Bacteria</taxon>
        <taxon>Bacillati</taxon>
        <taxon>Bacillota</taxon>
        <taxon>Clostridia</taxon>
        <taxon>Eubacteriales</taxon>
        <taxon>Clostridiaceae</taxon>
        <taxon>Proteiniclasticum</taxon>
    </lineage>
</organism>
<evidence type="ECO:0000313" key="7">
    <source>
        <dbReference type="EMBL" id="MBR0576271.1"/>
    </source>
</evidence>
<evidence type="ECO:0000256" key="2">
    <source>
        <dbReference type="ARBA" id="ARBA00029447"/>
    </source>
</evidence>
<accession>A0A941CP25</accession>
<keyword evidence="4" id="KW-0472">Membrane</keyword>
<feature type="domain" description="Methyl-accepting transducer" evidence="5">
    <location>
        <begin position="370"/>
        <end position="628"/>
    </location>
</feature>
<evidence type="ECO:0000259" key="5">
    <source>
        <dbReference type="PROSITE" id="PS50111"/>
    </source>
</evidence>
<dbReference type="Gene3D" id="1.10.287.950">
    <property type="entry name" value="Methyl-accepting chemotaxis protein"/>
    <property type="match status" value="1"/>
</dbReference>
<dbReference type="RefSeq" id="WP_211801121.1">
    <property type="nucleotide sequence ID" value="NZ_JAGSCS010000009.1"/>
</dbReference>
<dbReference type="Pfam" id="PF00672">
    <property type="entry name" value="HAMP"/>
    <property type="match status" value="1"/>
</dbReference>
<sequence>MKFYRKLKIRTKLFVSLGLAVLLFFMIFSTYAVSRAEHILMENEKIYNASVSHIVHASMDDQLESARLSILSIARNPQVVELFAKRDRAGLLAAVQPGYDAVKVNVPQFHFHLPDATSFLRVHSPEQFGDNLAMTRLTITTANRTKKVVMGLEKGGAGYGFRVVVPVFKDTVHVGSVEYGLEFGDVFLKSLQEQAPGEYYIYTFGKAEEASTLLAKTGAEDQWAISPDTEGRVAAGETLFEVAKDENYGVILVPFKDFQGNVKGYIKMIHDRSASVSDLKVMRGSLYLFSLGASLGVALLIFLLLTRILKPLSGLVDMTRKVADGDLTVEGKGKNQDEIGQLYVAFQEMVNKLRDLVGSVHEAVAISTMTSQELSAGVEEVTAQGQNISSAMETIASGLEESSASMEEVGATSSEIGHASEVLHEKALGGNAKVKEIEERAETLKMSAAASKKTAHEIYRAKNEEIKNAIADTAVVEEIAAMTEVITQIAGQTNLLALNAAIEAARAGEHGRGFAVVADEVRRLAEYSNDTAKNIQGVIKDVKTAVGRLTRNAEEILHFIDTKVTQDYDTLEETSDQYAEDARFVKELTEEFEEGSRQIAESIHEVNRTLEEMVSNIEEGAASSVEIGRTTEETAKALEEIAKTAQSQAELADALGVLVKQFKME</sequence>
<name>A0A941CP25_9CLOT</name>
<dbReference type="SMART" id="SM00283">
    <property type="entry name" value="MA"/>
    <property type="match status" value="1"/>
</dbReference>
<dbReference type="InterPro" id="IPR029151">
    <property type="entry name" value="Sensor-like_sf"/>
</dbReference>
<feature type="transmembrane region" description="Helical" evidence="4">
    <location>
        <begin position="286"/>
        <end position="305"/>
    </location>
</feature>
<proteinExistence type="inferred from homology"/>